<evidence type="ECO:0000313" key="2">
    <source>
        <dbReference type="EMBL" id="MBJ6369296.1"/>
    </source>
</evidence>
<name>A0A8J7LYY9_9FLAO</name>
<dbReference type="Pfam" id="PF00535">
    <property type="entry name" value="Glycos_transf_2"/>
    <property type="match status" value="1"/>
</dbReference>
<comment type="caution">
    <text evidence="2">The sequence shown here is derived from an EMBL/GenBank/DDBJ whole genome shotgun (WGS) entry which is preliminary data.</text>
</comment>
<proteinExistence type="predicted"/>
<accession>A0A8J7LYY9</accession>
<dbReference type="PANTHER" id="PTHR22916:SF3">
    <property type="entry name" value="UDP-GLCNAC:BETAGAL BETA-1,3-N-ACETYLGLUCOSAMINYLTRANSFERASE-LIKE PROTEIN 1"/>
    <property type="match status" value="1"/>
</dbReference>
<dbReference type="Proteomes" id="UP000610931">
    <property type="component" value="Unassembled WGS sequence"/>
</dbReference>
<dbReference type="SUPFAM" id="SSF53448">
    <property type="entry name" value="Nucleotide-diphospho-sugar transferases"/>
    <property type="match status" value="1"/>
</dbReference>
<dbReference type="Gene3D" id="3.90.550.10">
    <property type="entry name" value="Spore Coat Polysaccharide Biosynthesis Protein SpsA, Chain A"/>
    <property type="match status" value="1"/>
</dbReference>
<dbReference type="AlphaFoldDB" id="A0A8J7LYY9"/>
<organism evidence="2 3">
    <name type="scientific">Snuella sedimenti</name>
    <dbReference type="NCBI Taxonomy" id="2798802"/>
    <lineage>
        <taxon>Bacteria</taxon>
        <taxon>Pseudomonadati</taxon>
        <taxon>Bacteroidota</taxon>
        <taxon>Flavobacteriia</taxon>
        <taxon>Flavobacteriales</taxon>
        <taxon>Flavobacteriaceae</taxon>
        <taxon>Snuella</taxon>
    </lineage>
</organism>
<dbReference type="RefSeq" id="WP_199116272.1">
    <property type="nucleotide sequence ID" value="NZ_JAELVQ010000023.1"/>
</dbReference>
<protein>
    <submittedName>
        <fullName evidence="2">Glycosyltransferase</fullName>
    </submittedName>
</protein>
<evidence type="ECO:0000259" key="1">
    <source>
        <dbReference type="Pfam" id="PF00535"/>
    </source>
</evidence>
<dbReference type="GO" id="GO:0016758">
    <property type="term" value="F:hexosyltransferase activity"/>
    <property type="evidence" value="ECO:0007669"/>
    <property type="project" value="UniProtKB-ARBA"/>
</dbReference>
<feature type="domain" description="Glycosyltransferase 2-like" evidence="1">
    <location>
        <begin position="8"/>
        <end position="144"/>
    </location>
</feature>
<keyword evidence="3" id="KW-1185">Reference proteome</keyword>
<evidence type="ECO:0000313" key="3">
    <source>
        <dbReference type="Proteomes" id="UP000610931"/>
    </source>
</evidence>
<gene>
    <name evidence="2" type="ORF">JF259_14470</name>
</gene>
<reference evidence="2" key="1">
    <citation type="submission" date="2020-12" db="EMBL/GenBank/DDBJ databases">
        <title>Snuella sp. nov., isolated from sediment in Incheon.</title>
        <authorList>
            <person name="Kim W."/>
        </authorList>
    </citation>
    <scope>NUCLEOTIDE SEQUENCE</scope>
    <source>
        <strain evidence="2">CAU 1569</strain>
    </source>
</reference>
<dbReference type="EMBL" id="JAELVQ010000023">
    <property type="protein sequence ID" value="MBJ6369296.1"/>
    <property type="molecule type" value="Genomic_DNA"/>
</dbReference>
<dbReference type="InterPro" id="IPR029044">
    <property type="entry name" value="Nucleotide-diphossugar_trans"/>
</dbReference>
<sequence length="304" mass="35887">MNKKPLVTVICICHNHMDYVVESLNSVINQTYNNIEIIIIDDASKDDSIIKIKEWIAHKDILFIENKENIGNTKTFNKALALAKGEYILDLATDDILTTTCIENQIYRFKNSKYKNLGVVFSNMERIDENGNHISYQYDLNNENKAKQKPPTGDIYKFIIHSYFLSAPTMLIKKNVLKKLKGYDENLSYEDLDFWFRSSRLFEYDYVDKVLVKKRILKESLSSNFTKRRGINLGKSTYKVCKKAIYLNKNKEEHKALINRIIYELRLAIKNYNVILFIKFFALLLRLQTKIWISSQWDRLQFLF</sequence>
<dbReference type="InterPro" id="IPR001173">
    <property type="entry name" value="Glyco_trans_2-like"/>
</dbReference>
<dbReference type="PANTHER" id="PTHR22916">
    <property type="entry name" value="GLYCOSYLTRANSFERASE"/>
    <property type="match status" value="1"/>
</dbReference>